<reference evidence="5 6" key="1">
    <citation type="submission" date="2016-11" db="EMBL/GenBank/DDBJ databases">
        <authorList>
            <person name="Jaros S."/>
            <person name="Januszkiewicz K."/>
            <person name="Wedrychowicz H."/>
        </authorList>
    </citation>
    <scope>NUCLEOTIDE SEQUENCE [LARGE SCALE GENOMIC DNA]</scope>
    <source>
        <strain evidence="5 6">DSM 13106</strain>
    </source>
</reference>
<proteinExistence type="predicted"/>
<dbReference type="PANTHER" id="PTHR12935:SF0">
    <property type="entry name" value="GAMMA-GLUTAMYLCYCLOTRANSFERASE"/>
    <property type="match status" value="1"/>
</dbReference>
<dbReference type="RefSeq" id="WP_072745229.1">
    <property type="nucleotide sequence ID" value="NZ_FQXR01000018.1"/>
</dbReference>
<organism evidence="5 6">
    <name type="scientific">Sporanaerobacter acetigenes DSM 13106</name>
    <dbReference type="NCBI Taxonomy" id="1123281"/>
    <lineage>
        <taxon>Bacteria</taxon>
        <taxon>Bacillati</taxon>
        <taxon>Bacillota</taxon>
        <taxon>Tissierellia</taxon>
        <taxon>Tissierellales</taxon>
        <taxon>Sporanaerobacteraceae</taxon>
        <taxon>Sporanaerobacter</taxon>
    </lineage>
</organism>
<name>A0A1M5Z0D2_9FIRM</name>
<feature type="binding site" evidence="3">
    <location>
        <begin position="5"/>
        <end position="10"/>
    </location>
    <ligand>
        <name>substrate</name>
    </ligand>
</feature>
<feature type="binding site" evidence="3">
    <location>
        <position position="122"/>
    </location>
    <ligand>
        <name>substrate</name>
    </ligand>
</feature>
<evidence type="ECO:0000256" key="2">
    <source>
        <dbReference type="PIRSR" id="PIRSR617939-1"/>
    </source>
</evidence>
<dbReference type="GO" id="GO:0003839">
    <property type="term" value="F:gamma-glutamylcyclotransferase activity"/>
    <property type="evidence" value="ECO:0007669"/>
    <property type="project" value="InterPro"/>
</dbReference>
<dbReference type="CDD" id="cd06661">
    <property type="entry name" value="GGCT_like"/>
    <property type="match status" value="1"/>
</dbReference>
<dbReference type="SUPFAM" id="SSF110857">
    <property type="entry name" value="Gamma-glutamyl cyclotransferase-like"/>
    <property type="match status" value="1"/>
</dbReference>
<sequence>MKRLYVAYGSNLNLKQMSYRCPTAKVYGKGIIHGYRLLFKGAPENAYLTIESYQDGKVPVLIWEVQPEDEKALDRYEGYPSFYYKENIQVELETGEIVTAMVYIMTNKMKDRIHLNMPSKRYLNIVKLGYESAGFNKGLLVEAIETSIK</sequence>
<keyword evidence="5" id="KW-0808">Transferase</keyword>
<dbReference type="AlphaFoldDB" id="A0A1M5Z0D2"/>
<feature type="active site" description="Proton acceptor" evidence="2">
    <location>
        <position position="77"/>
    </location>
</feature>
<evidence type="ECO:0000256" key="1">
    <source>
        <dbReference type="ARBA" id="ARBA00023239"/>
    </source>
</evidence>
<evidence type="ECO:0000313" key="5">
    <source>
        <dbReference type="EMBL" id="SHI17745.1"/>
    </source>
</evidence>
<dbReference type="Proteomes" id="UP000184389">
    <property type="component" value="Unassembled WGS sequence"/>
</dbReference>
<dbReference type="InterPro" id="IPR013024">
    <property type="entry name" value="GGCT-like"/>
</dbReference>
<protein>
    <submittedName>
        <fullName evidence="5">Gamma-glutamyl cyclotransferase, AIG2-like</fullName>
    </submittedName>
</protein>
<dbReference type="InterPro" id="IPR009288">
    <property type="entry name" value="AIG2-like_dom"/>
</dbReference>
<feature type="domain" description="Gamma-glutamylcyclotransferase AIG2-like" evidence="4">
    <location>
        <begin position="7"/>
        <end position="112"/>
    </location>
</feature>
<evidence type="ECO:0000256" key="3">
    <source>
        <dbReference type="PIRSR" id="PIRSR617939-2"/>
    </source>
</evidence>
<keyword evidence="1" id="KW-0456">Lyase</keyword>
<dbReference type="OrthoDB" id="158990at2"/>
<dbReference type="PANTHER" id="PTHR12935">
    <property type="entry name" value="GAMMA-GLUTAMYLCYCLOTRANSFERASE"/>
    <property type="match status" value="1"/>
</dbReference>
<evidence type="ECO:0000313" key="6">
    <source>
        <dbReference type="Proteomes" id="UP000184389"/>
    </source>
</evidence>
<evidence type="ECO:0000259" key="4">
    <source>
        <dbReference type="Pfam" id="PF06094"/>
    </source>
</evidence>
<dbReference type="GO" id="GO:0016740">
    <property type="term" value="F:transferase activity"/>
    <property type="evidence" value="ECO:0007669"/>
    <property type="project" value="UniProtKB-KW"/>
</dbReference>
<dbReference type="InterPro" id="IPR017939">
    <property type="entry name" value="G-Glutamylcylcotransferase"/>
</dbReference>
<accession>A0A1M5Z0D2</accession>
<gene>
    <name evidence="5" type="ORF">SAMN02745180_02607</name>
</gene>
<dbReference type="EMBL" id="FQXR01000018">
    <property type="protein sequence ID" value="SHI17745.1"/>
    <property type="molecule type" value="Genomic_DNA"/>
</dbReference>
<keyword evidence="6" id="KW-1185">Reference proteome</keyword>
<dbReference type="Pfam" id="PF06094">
    <property type="entry name" value="GGACT"/>
    <property type="match status" value="1"/>
</dbReference>
<dbReference type="STRING" id="1123281.SAMN02745180_02607"/>
<dbReference type="InterPro" id="IPR036568">
    <property type="entry name" value="GGCT-like_sf"/>
</dbReference>
<dbReference type="Gene3D" id="3.10.490.10">
    <property type="entry name" value="Gamma-glutamyl cyclotransferase-like"/>
    <property type="match status" value="1"/>
</dbReference>